<evidence type="ECO:0000313" key="3">
    <source>
        <dbReference type="WBParaSite" id="PgE058_g001_t01"/>
    </source>
</evidence>
<dbReference type="Proteomes" id="UP000887569">
    <property type="component" value="Unplaced"/>
</dbReference>
<evidence type="ECO:0000256" key="1">
    <source>
        <dbReference type="SAM" id="Phobius"/>
    </source>
</evidence>
<keyword evidence="1" id="KW-0472">Membrane</keyword>
<keyword evidence="2" id="KW-1185">Reference proteome</keyword>
<dbReference type="AlphaFoldDB" id="A0A915A107"/>
<feature type="transmembrane region" description="Helical" evidence="1">
    <location>
        <begin position="62"/>
        <end position="80"/>
    </location>
</feature>
<sequence length="106" mass="12315">MKKIPLREEGTEQRWLYPLYAPRVLAFFFILHEPMMTIIGGMFLFSNGALLVSIHVVNKISPYIFCCIILTLQRGFCYLCRFQQRNGRDSARFGMVPLACLSRYVS</sequence>
<proteinExistence type="predicted"/>
<protein>
    <submittedName>
        <fullName evidence="3">Uncharacterized protein</fullName>
    </submittedName>
</protein>
<keyword evidence="1" id="KW-0812">Transmembrane</keyword>
<evidence type="ECO:0000313" key="2">
    <source>
        <dbReference type="Proteomes" id="UP000887569"/>
    </source>
</evidence>
<organism evidence="2 3">
    <name type="scientific">Parascaris univalens</name>
    <name type="common">Nematode worm</name>
    <dbReference type="NCBI Taxonomy" id="6257"/>
    <lineage>
        <taxon>Eukaryota</taxon>
        <taxon>Metazoa</taxon>
        <taxon>Ecdysozoa</taxon>
        <taxon>Nematoda</taxon>
        <taxon>Chromadorea</taxon>
        <taxon>Rhabditida</taxon>
        <taxon>Spirurina</taxon>
        <taxon>Ascaridomorpha</taxon>
        <taxon>Ascaridoidea</taxon>
        <taxon>Ascarididae</taxon>
        <taxon>Parascaris</taxon>
    </lineage>
</organism>
<reference evidence="3" key="1">
    <citation type="submission" date="2022-11" db="UniProtKB">
        <authorList>
            <consortium name="WormBaseParasite"/>
        </authorList>
    </citation>
    <scope>IDENTIFICATION</scope>
</reference>
<accession>A0A915A107</accession>
<dbReference type="WBParaSite" id="PgE058_g001_t01">
    <property type="protein sequence ID" value="PgE058_g001_t01"/>
    <property type="gene ID" value="PgE058_g001"/>
</dbReference>
<name>A0A915A107_PARUN</name>
<keyword evidence="1" id="KW-1133">Transmembrane helix</keyword>